<name>A0A815W8S4_ADIRI</name>
<organism evidence="1 2">
    <name type="scientific">Adineta ricciae</name>
    <name type="common">Rotifer</name>
    <dbReference type="NCBI Taxonomy" id="249248"/>
    <lineage>
        <taxon>Eukaryota</taxon>
        <taxon>Metazoa</taxon>
        <taxon>Spiralia</taxon>
        <taxon>Gnathifera</taxon>
        <taxon>Rotifera</taxon>
        <taxon>Eurotatoria</taxon>
        <taxon>Bdelloidea</taxon>
        <taxon>Adinetida</taxon>
        <taxon>Adinetidae</taxon>
        <taxon>Adineta</taxon>
    </lineage>
</organism>
<keyword evidence="2" id="KW-1185">Reference proteome</keyword>
<dbReference type="AlphaFoldDB" id="A0A815W8S4"/>
<dbReference type="EMBL" id="CAJNOR010005047">
    <property type="protein sequence ID" value="CAF1542119.1"/>
    <property type="molecule type" value="Genomic_DNA"/>
</dbReference>
<reference evidence="1" key="1">
    <citation type="submission" date="2021-02" db="EMBL/GenBank/DDBJ databases">
        <authorList>
            <person name="Nowell W R."/>
        </authorList>
    </citation>
    <scope>NUCLEOTIDE SEQUENCE</scope>
</reference>
<comment type="caution">
    <text evidence="1">The sequence shown here is derived from an EMBL/GenBank/DDBJ whole genome shotgun (WGS) entry which is preliminary data.</text>
</comment>
<accession>A0A815W8S4</accession>
<evidence type="ECO:0000313" key="2">
    <source>
        <dbReference type="Proteomes" id="UP000663828"/>
    </source>
</evidence>
<evidence type="ECO:0000313" key="1">
    <source>
        <dbReference type="EMBL" id="CAF1542119.1"/>
    </source>
</evidence>
<sequence length="71" mass="7767">MASYCTSHDVLFCSAEKQQTIYRIRFEKQGAQAEANVKFEVLGLNYALKGGCSDRVNSSGCDGNTPKVQDS</sequence>
<gene>
    <name evidence="1" type="ORF">XAT740_LOCUS42261</name>
</gene>
<dbReference type="Proteomes" id="UP000663828">
    <property type="component" value="Unassembled WGS sequence"/>
</dbReference>
<protein>
    <submittedName>
        <fullName evidence="1">Uncharacterized protein</fullName>
    </submittedName>
</protein>
<proteinExistence type="predicted"/>